<dbReference type="OrthoDB" id="531650at2"/>
<organism evidence="1 2">
    <name type="scientific">Gloeobacter violaceus (strain ATCC 29082 / PCC 7421)</name>
    <dbReference type="NCBI Taxonomy" id="251221"/>
    <lineage>
        <taxon>Bacteria</taxon>
        <taxon>Bacillati</taxon>
        <taxon>Cyanobacteriota</taxon>
        <taxon>Cyanophyceae</taxon>
        <taxon>Gloeobacterales</taxon>
        <taxon>Gloeobacteraceae</taxon>
        <taxon>Gloeobacter</taxon>
    </lineage>
</organism>
<dbReference type="PATRIC" id="fig|251221.4.peg.2566"/>
<accession>Q7NHK8</accession>
<dbReference type="EnsemblBacteria" id="BAC90468">
    <property type="protein sequence ID" value="BAC90468"/>
    <property type="gene ID" value="BAC90468"/>
</dbReference>
<sequence length="125" mass="13010">MFHATCLSKRYPTVKESTVADSTQIAENLDKTIAALQQGLTAIPPEQAVVVIDTWQQQLQGTDLAEDLGQLKAALTSGDVTGESLKAVLTDLGEDTGEVAADAGGEVATKLQQLSKLLTQAGGSL</sequence>
<evidence type="ECO:0000313" key="1">
    <source>
        <dbReference type="EMBL" id="BAC90468.1"/>
    </source>
</evidence>
<dbReference type="HOGENOM" id="CLU_173856_0_0_3"/>
<dbReference type="KEGG" id="gvi:glr2527"/>
<dbReference type="eggNOG" id="ENOG50330J4">
    <property type="taxonomic scope" value="Bacteria"/>
</dbReference>
<dbReference type="AlphaFoldDB" id="Q7NHK8"/>
<evidence type="ECO:0000313" key="2">
    <source>
        <dbReference type="Proteomes" id="UP000000557"/>
    </source>
</evidence>
<dbReference type="Proteomes" id="UP000000557">
    <property type="component" value="Chromosome"/>
</dbReference>
<keyword evidence="2" id="KW-1185">Reference proteome</keyword>
<dbReference type="PhylomeDB" id="Q7NHK8"/>
<dbReference type="InParanoid" id="Q7NHK8"/>
<name>Q7NHK8_GLOVI</name>
<proteinExistence type="predicted"/>
<protein>
    <submittedName>
        <fullName evidence="1">Glr2527 protein</fullName>
    </submittedName>
</protein>
<gene>
    <name evidence="1" type="ordered locus">glr2527</name>
</gene>
<reference evidence="1 2" key="1">
    <citation type="journal article" date="2003" name="DNA Res.">
        <title>Complete genome structure of Gloeobacter violaceus PCC 7421, a cyanobacterium that lacks thylakoids.</title>
        <authorList>
            <person name="Nakamura Y."/>
            <person name="Kaneko T."/>
            <person name="Sato S."/>
            <person name="Mimuro M."/>
            <person name="Miyashita H."/>
            <person name="Tsuchiya T."/>
            <person name="Sasamoto S."/>
            <person name="Watanabe A."/>
            <person name="Kawashima K."/>
            <person name="Kishida Y."/>
            <person name="Kiyokawa C."/>
            <person name="Kohara M."/>
            <person name="Matsumoto M."/>
            <person name="Matsuno A."/>
            <person name="Nakazaki N."/>
            <person name="Shimpo S."/>
            <person name="Takeuchi C."/>
            <person name="Yamada M."/>
            <person name="Tabata S."/>
        </authorList>
    </citation>
    <scope>NUCLEOTIDE SEQUENCE [LARGE SCALE GENOMIC DNA]</scope>
    <source>
        <strain evidence="2">ATCC 29082 / PCC 7421</strain>
    </source>
</reference>
<dbReference type="EMBL" id="BA000045">
    <property type="protein sequence ID" value="BAC90468.1"/>
    <property type="molecule type" value="Genomic_DNA"/>
</dbReference>
<reference evidence="1 2" key="2">
    <citation type="journal article" date="2003" name="DNA Res.">
        <title>Complete genome structure of Gloeobacter violaceus PCC 7421, a cyanobacterium that lacks thylakoids (supplement).</title>
        <authorList>
            <person name="Nakamura Y."/>
            <person name="Kaneko T."/>
            <person name="Sato S."/>
            <person name="Mimuro M."/>
            <person name="Miyashita H."/>
            <person name="Tsuchiya T."/>
            <person name="Sasamoto S."/>
            <person name="Watanabe A."/>
            <person name="Kawashima K."/>
            <person name="Kishida Y."/>
            <person name="Kiyokawa C."/>
            <person name="Kohara M."/>
            <person name="Matsumoto M."/>
            <person name="Matsuno A."/>
            <person name="Nakazaki N."/>
            <person name="Shimpo S."/>
            <person name="Takeuchi C."/>
            <person name="Yamada M."/>
            <person name="Tabata S."/>
        </authorList>
    </citation>
    <scope>NUCLEOTIDE SEQUENCE [LARGE SCALE GENOMIC DNA]</scope>
    <source>
        <strain evidence="2">ATCC 29082 / PCC 7421</strain>
    </source>
</reference>